<feature type="chain" id="PRO_5046002783" evidence="1">
    <location>
        <begin position="20"/>
        <end position="553"/>
    </location>
</feature>
<dbReference type="InterPro" id="IPR032466">
    <property type="entry name" value="Metal_Hydrolase"/>
</dbReference>
<dbReference type="InterPro" id="IPR011059">
    <property type="entry name" value="Metal-dep_hydrolase_composite"/>
</dbReference>
<reference evidence="3 4" key="1">
    <citation type="submission" date="2024-03" db="EMBL/GenBank/DDBJ databases">
        <title>Community enrichment and isolation of bacterial strains for fucoidan degradation.</title>
        <authorList>
            <person name="Sichert A."/>
        </authorList>
    </citation>
    <scope>NUCLEOTIDE SEQUENCE [LARGE SCALE GENOMIC DNA]</scope>
    <source>
        <strain evidence="3 4">AS12</strain>
    </source>
</reference>
<accession>A0ABU9SY88</accession>
<dbReference type="InterPro" id="IPR013108">
    <property type="entry name" value="Amidohydro_3"/>
</dbReference>
<dbReference type="PANTHER" id="PTHR22642">
    <property type="entry name" value="IMIDAZOLONEPROPIONASE"/>
    <property type="match status" value="1"/>
</dbReference>
<dbReference type="RefSeq" id="WP_342882232.1">
    <property type="nucleotide sequence ID" value="NZ_JBBMQS010000009.1"/>
</dbReference>
<dbReference type="Gene3D" id="3.20.20.140">
    <property type="entry name" value="Metal-dependent hydrolases"/>
    <property type="match status" value="1"/>
</dbReference>
<organism evidence="3 4">
    <name type="scientific">Paraglaciecola mesophila</name>
    <dbReference type="NCBI Taxonomy" id="197222"/>
    <lineage>
        <taxon>Bacteria</taxon>
        <taxon>Pseudomonadati</taxon>
        <taxon>Pseudomonadota</taxon>
        <taxon>Gammaproteobacteria</taxon>
        <taxon>Alteromonadales</taxon>
        <taxon>Alteromonadaceae</taxon>
        <taxon>Paraglaciecola</taxon>
    </lineage>
</organism>
<dbReference type="CDD" id="cd01300">
    <property type="entry name" value="YtcJ_like"/>
    <property type="match status" value="1"/>
</dbReference>
<keyword evidence="3" id="KW-0378">Hydrolase</keyword>
<dbReference type="InterPro" id="IPR033932">
    <property type="entry name" value="YtcJ-like"/>
</dbReference>
<keyword evidence="4" id="KW-1185">Reference proteome</keyword>
<gene>
    <name evidence="3" type="ORF">WNY77_15575</name>
</gene>
<dbReference type="Pfam" id="PF07969">
    <property type="entry name" value="Amidohydro_3"/>
    <property type="match status" value="1"/>
</dbReference>
<proteinExistence type="predicted"/>
<evidence type="ECO:0000259" key="2">
    <source>
        <dbReference type="Pfam" id="PF07969"/>
    </source>
</evidence>
<dbReference type="EC" id="3.5.-.-" evidence="3"/>
<dbReference type="PANTHER" id="PTHR22642:SF2">
    <property type="entry name" value="PROTEIN LONG AFTER FAR-RED 3"/>
    <property type="match status" value="1"/>
</dbReference>
<evidence type="ECO:0000313" key="4">
    <source>
        <dbReference type="Proteomes" id="UP001461163"/>
    </source>
</evidence>
<keyword evidence="1" id="KW-0732">Signal</keyword>
<evidence type="ECO:0000313" key="3">
    <source>
        <dbReference type="EMBL" id="MEM5498829.1"/>
    </source>
</evidence>
<protein>
    <submittedName>
        <fullName evidence="3">Amidohydrolase</fullName>
        <ecNumber evidence="3">3.5.-.-</ecNumber>
    </submittedName>
</protein>
<sequence length="553" mass="60946">MKHSVLILLSYLLSTATLAAPTHITNVQGYTLSDKEEMVTFTDMVFDGGKVLAIGGGSSLKDTYPDADVIDGKNRILLPGLIDAHGHILGLGETLLAVDVRDIPSAKASAQKVRDYAQKNPDLTWILGGGWNQVLWADNAFPTSEMLDEYIQDRPVWISRVDGHAGWANSKALKIAGVTKDSLDPPGGQIVRDKNGVPTGVLIDNAMNMLVEKIPQDTEQDLQRKLDAAEAHLLSLGITSAHDAGIDYATYQYYIKRSQQLELSMRIYAMIAATDPKLADMLNAGPIHDQYDYLSISSVKVYGDGALGSRGAAMLSAYSDDHENIGLLLTPEKQLKPLFDLIMGNGFQLNIHEIGDRGNRLALDQFEETFSRINGQHLRNRVEHAQVIDVTDIPRFKTLEIIPSMQPTHATSDMNMAKDRIGEARLKGAYAWQTFEEQGSIIPFGSDFPVELANPFFGLHAAVTRQNRNNQPEGGWIKEEAVTVEQAFKGFTYSGAYAAHQENSIGTLSSGKWADFILIDQDIFTINPQDIWKTKVLETWVGGVKRYDSALND</sequence>
<dbReference type="EMBL" id="JBBMQS010000009">
    <property type="protein sequence ID" value="MEM5498829.1"/>
    <property type="molecule type" value="Genomic_DNA"/>
</dbReference>
<feature type="domain" description="Amidohydrolase 3" evidence="2">
    <location>
        <begin position="68"/>
        <end position="544"/>
    </location>
</feature>
<dbReference type="Gene3D" id="2.30.40.10">
    <property type="entry name" value="Urease, subunit C, domain 1"/>
    <property type="match status" value="1"/>
</dbReference>
<dbReference type="GO" id="GO:0016787">
    <property type="term" value="F:hydrolase activity"/>
    <property type="evidence" value="ECO:0007669"/>
    <property type="project" value="UniProtKB-KW"/>
</dbReference>
<dbReference type="SUPFAM" id="SSF51338">
    <property type="entry name" value="Composite domain of metallo-dependent hydrolases"/>
    <property type="match status" value="1"/>
</dbReference>
<dbReference type="SUPFAM" id="SSF51556">
    <property type="entry name" value="Metallo-dependent hydrolases"/>
    <property type="match status" value="1"/>
</dbReference>
<evidence type="ECO:0000256" key="1">
    <source>
        <dbReference type="SAM" id="SignalP"/>
    </source>
</evidence>
<dbReference type="Gene3D" id="3.10.310.70">
    <property type="match status" value="1"/>
</dbReference>
<dbReference type="Proteomes" id="UP001461163">
    <property type="component" value="Unassembled WGS sequence"/>
</dbReference>
<feature type="signal peptide" evidence="1">
    <location>
        <begin position="1"/>
        <end position="19"/>
    </location>
</feature>
<comment type="caution">
    <text evidence="3">The sequence shown here is derived from an EMBL/GenBank/DDBJ whole genome shotgun (WGS) entry which is preliminary data.</text>
</comment>
<name>A0ABU9SY88_9ALTE</name>